<feature type="region of interest" description="Disordered" evidence="1">
    <location>
        <begin position="1"/>
        <end position="23"/>
    </location>
</feature>
<sequence>MSATEEEDPVTGKDSVRLAAESARESVRHAAEVVAPYAESAKDAAVHYAHEANERLAPRVSYAANEAARQARTTYDCHVHPRLKAARTHVPPNVDRAATKAVRQTREAARQAAEYTQPRIESAFAAAQPVAEEAASRSTAAFAALRGQVTPKEIQRLVRRHERRARTGRVLKAVALVGLVAGGAFVVWKWWDQQSNPDWLVEPPAATELSAHDSGPASFDDELAEKEREADPGPGSATDDKQF</sequence>
<feature type="transmembrane region" description="Helical" evidence="2">
    <location>
        <begin position="170"/>
        <end position="191"/>
    </location>
</feature>
<keyword evidence="4" id="KW-1185">Reference proteome</keyword>
<evidence type="ECO:0000313" key="3">
    <source>
        <dbReference type="EMBL" id="GHI88624.1"/>
    </source>
</evidence>
<protein>
    <submittedName>
        <fullName evidence="3">Uncharacterized protein</fullName>
    </submittedName>
</protein>
<feature type="compositionally biased region" description="Basic and acidic residues" evidence="1">
    <location>
        <begin position="10"/>
        <end position="23"/>
    </location>
</feature>
<comment type="caution">
    <text evidence="3">The sequence shown here is derived from an EMBL/GenBank/DDBJ whole genome shotgun (WGS) entry which is preliminary data.</text>
</comment>
<dbReference type="Proteomes" id="UP000600026">
    <property type="component" value="Unassembled WGS sequence"/>
</dbReference>
<evidence type="ECO:0000313" key="4">
    <source>
        <dbReference type="Proteomes" id="UP000600026"/>
    </source>
</evidence>
<dbReference type="EMBL" id="BNEE01000006">
    <property type="protein sequence ID" value="GHI88624.1"/>
    <property type="molecule type" value="Genomic_DNA"/>
</dbReference>
<keyword evidence="2" id="KW-1133">Transmembrane helix</keyword>
<keyword evidence="2" id="KW-0472">Membrane</keyword>
<keyword evidence="2" id="KW-0812">Transmembrane</keyword>
<feature type="region of interest" description="Disordered" evidence="1">
    <location>
        <begin position="203"/>
        <end position="243"/>
    </location>
</feature>
<dbReference type="Pfam" id="PF17258">
    <property type="entry name" value="DUF5324"/>
    <property type="match status" value="1"/>
</dbReference>
<accession>A0A919LLI6</accession>
<evidence type="ECO:0000256" key="2">
    <source>
        <dbReference type="SAM" id="Phobius"/>
    </source>
</evidence>
<dbReference type="AlphaFoldDB" id="A0A919LLI6"/>
<evidence type="ECO:0000256" key="1">
    <source>
        <dbReference type="SAM" id="MobiDB-lite"/>
    </source>
</evidence>
<name>A0A919LLI6_9ACTN</name>
<organism evidence="3 4">
    <name type="scientific">Streptomyces xanthophaeus</name>
    <dbReference type="NCBI Taxonomy" id="67385"/>
    <lineage>
        <taxon>Bacteria</taxon>
        <taxon>Bacillati</taxon>
        <taxon>Actinomycetota</taxon>
        <taxon>Actinomycetes</taxon>
        <taxon>Kitasatosporales</taxon>
        <taxon>Streptomycetaceae</taxon>
        <taxon>Streptomyces</taxon>
    </lineage>
</organism>
<proteinExistence type="predicted"/>
<dbReference type="InterPro" id="IPR035214">
    <property type="entry name" value="DUF5324"/>
</dbReference>
<reference evidence="3" key="1">
    <citation type="submission" date="2020-09" db="EMBL/GenBank/DDBJ databases">
        <title>Whole genome shotgun sequence of Streptomyces xanthophaeus NBRC 12829.</title>
        <authorList>
            <person name="Komaki H."/>
            <person name="Tamura T."/>
        </authorList>
    </citation>
    <scope>NUCLEOTIDE SEQUENCE</scope>
    <source>
        <strain evidence="3">NBRC 12829</strain>
    </source>
</reference>
<gene>
    <name evidence="3" type="ORF">Sxan_59880</name>
</gene>